<dbReference type="Proteomes" id="UP001589774">
    <property type="component" value="Unassembled WGS sequence"/>
</dbReference>
<gene>
    <name evidence="2" type="ORF">ACFFI0_07865</name>
</gene>
<comment type="caution">
    <text evidence="2">The sequence shown here is derived from an EMBL/GenBank/DDBJ whole genome shotgun (WGS) entry which is preliminary data.</text>
</comment>
<accession>A0ABV6HHN9</accession>
<reference evidence="2 3" key="1">
    <citation type="submission" date="2024-09" db="EMBL/GenBank/DDBJ databases">
        <authorList>
            <person name="Sun Q."/>
            <person name="Mori K."/>
        </authorList>
    </citation>
    <scope>NUCLEOTIDE SEQUENCE [LARGE SCALE GENOMIC DNA]</scope>
    <source>
        <strain evidence="2 3">CCM 7765</strain>
    </source>
</reference>
<keyword evidence="3" id="KW-1185">Reference proteome</keyword>
<evidence type="ECO:0000313" key="3">
    <source>
        <dbReference type="Proteomes" id="UP001589774"/>
    </source>
</evidence>
<dbReference type="EMBL" id="JBHLWO010000001">
    <property type="protein sequence ID" value="MFC0318221.1"/>
    <property type="molecule type" value="Genomic_DNA"/>
</dbReference>
<proteinExistence type="predicted"/>
<sequence length="61" mass="7092">MKSDKKKEVATEPAATPRQKEKFEKEKAKQIDKDEPQFDPDSDEDTTGKSEVLREKKVRKN</sequence>
<name>A0ABV6HHN9_9SPHI</name>
<feature type="compositionally biased region" description="Basic and acidic residues" evidence="1">
    <location>
        <begin position="1"/>
        <end position="10"/>
    </location>
</feature>
<dbReference type="RefSeq" id="WP_130856282.1">
    <property type="nucleotide sequence ID" value="NZ_JBHLWO010000001.1"/>
</dbReference>
<feature type="compositionally biased region" description="Basic and acidic residues" evidence="1">
    <location>
        <begin position="18"/>
        <end position="36"/>
    </location>
</feature>
<feature type="compositionally biased region" description="Basic and acidic residues" evidence="1">
    <location>
        <begin position="46"/>
        <end position="55"/>
    </location>
</feature>
<evidence type="ECO:0000313" key="2">
    <source>
        <dbReference type="EMBL" id="MFC0318221.1"/>
    </source>
</evidence>
<protein>
    <submittedName>
        <fullName evidence="2">Uncharacterized protein</fullName>
    </submittedName>
</protein>
<feature type="region of interest" description="Disordered" evidence="1">
    <location>
        <begin position="1"/>
        <end position="61"/>
    </location>
</feature>
<organism evidence="2 3">
    <name type="scientific">Olivibacter oleidegradans</name>
    <dbReference type="NCBI Taxonomy" id="760123"/>
    <lineage>
        <taxon>Bacteria</taxon>
        <taxon>Pseudomonadati</taxon>
        <taxon>Bacteroidota</taxon>
        <taxon>Sphingobacteriia</taxon>
        <taxon>Sphingobacteriales</taxon>
        <taxon>Sphingobacteriaceae</taxon>
        <taxon>Olivibacter</taxon>
    </lineage>
</organism>
<evidence type="ECO:0000256" key="1">
    <source>
        <dbReference type="SAM" id="MobiDB-lite"/>
    </source>
</evidence>